<dbReference type="OrthoDB" id="3753443at2759"/>
<organism evidence="2 3">
    <name type="scientific">Paraphoma chrysanthemicola</name>
    <dbReference type="NCBI Taxonomy" id="798071"/>
    <lineage>
        <taxon>Eukaryota</taxon>
        <taxon>Fungi</taxon>
        <taxon>Dikarya</taxon>
        <taxon>Ascomycota</taxon>
        <taxon>Pezizomycotina</taxon>
        <taxon>Dothideomycetes</taxon>
        <taxon>Pleosporomycetidae</taxon>
        <taxon>Pleosporales</taxon>
        <taxon>Pleosporineae</taxon>
        <taxon>Phaeosphaeriaceae</taxon>
        <taxon>Paraphoma</taxon>
    </lineage>
</organism>
<feature type="transmembrane region" description="Helical" evidence="1">
    <location>
        <begin position="83"/>
        <end position="101"/>
    </location>
</feature>
<sequence>MSKFTFYKGLADALVGVVLLIKPEIIYHSAVARALHRVSGLRLPNPYPEGDAVSSQHAVAIMVIVVGCGHMRASYHRAALPPFVLMNALWSALAFGTVVLSPHRATSALLMTGINHAVFATVMGIKEMFGA</sequence>
<evidence type="ECO:0000313" key="2">
    <source>
        <dbReference type="EMBL" id="KAH7076157.1"/>
    </source>
</evidence>
<evidence type="ECO:0000256" key="1">
    <source>
        <dbReference type="SAM" id="Phobius"/>
    </source>
</evidence>
<comment type="caution">
    <text evidence="2">The sequence shown here is derived from an EMBL/GenBank/DDBJ whole genome shotgun (WGS) entry which is preliminary data.</text>
</comment>
<proteinExistence type="predicted"/>
<gene>
    <name evidence="2" type="ORF">FB567DRAFT_535585</name>
</gene>
<evidence type="ECO:0000313" key="3">
    <source>
        <dbReference type="Proteomes" id="UP000813461"/>
    </source>
</evidence>
<dbReference type="EMBL" id="JAGMVJ010000019">
    <property type="protein sequence ID" value="KAH7076157.1"/>
    <property type="molecule type" value="Genomic_DNA"/>
</dbReference>
<protein>
    <submittedName>
        <fullName evidence="2">Uncharacterized protein</fullName>
    </submittedName>
</protein>
<keyword evidence="1" id="KW-0812">Transmembrane</keyword>
<reference evidence="2" key="1">
    <citation type="journal article" date="2021" name="Nat. Commun.">
        <title>Genetic determinants of endophytism in the Arabidopsis root mycobiome.</title>
        <authorList>
            <person name="Mesny F."/>
            <person name="Miyauchi S."/>
            <person name="Thiergart T."/>
            <person name="Pickel B."/>
            <person name="Atanasova L."/>
            <person name="Karlsson M."/>
            <person name="Huettel B."/>
            <person name="Barry K.W."/>
            <person name="Haridas S."/>
            <person name="Chen C."/>
            <person name="Bauer D."/>
            <person name="Andreopoulos W."/>
            <person name="Pangilinan J."/>
            <person name="LaButti K."/>
            <person name="Riley R."/>
            <person name="Lipzen A."/>
            <person name="Clum A."/>
            <person name="Drula E."/>
            <person name="Henrissat B."/>
            <person name="Kohler A."/>
            <person name="Grigoriev I.V."/>
            <person name="Martin F.M."/>
            <person name="Hacquard S."/>
        </authorList>
    </citation>
    <scope>NUCLEOTIDE SEQUENCE</scope>
    <source>
        <strain evidence="2">MPI-SDFR-AT-0120</strain>
    </source>
</reference>
<keyword evidence="1" id="KW-0472">Membrane</keyword>
<keyword evidence="3" id="KW-1185">Reference proteome</keyword>
<accession>A0A8K0VU54</accession>
<dbReference type="Proteomes" id="UP000813461">
    <property type="component" value="Unassembled WGS sequence"/>
</dbReference>
<keyword evidence="1" id="KW-1133">Transmembrane helix</keyword>
<name>A0A8K0VU54_9PLEO</name>
<dbReference type="AlphaFoldDB" id="A0A8K0VU54"/>